<evidence type="ECO:0000256" key="5">
    <source>
        <dbReference type="ARBA" id="ARBA00023136"/>
    </source>
</evidence>
<reference evidence="8" key="1">
    <citation type="submission" date="2011-08" db="EMBL/GenBank/DDBJ databases">
        <authorList>
            <person name="Hoffman M."/>
            <person name="Strain E.A."/>
            <person name="Brown E."/>
            <person name="Allard M.W."/>
        </authorList>
    </citation>
    <scope>NUCLEOTIDE SEQUENCE</scope>
    <source>
        <strain evidence="8">ATCC 19109</strain>
    </source>
</reference>
<keyword evidence="9" id="KW-1185">Reference proteome</keyword>
<protein>
    <submittedName>
        <fullName evidence="8">Polysaccharide biosynthesis protein</fullName>
    </submittedName>
</protein>
<evidence type="ECO:0000256" key="2">
    <source>
        <dbReference type="ARBA" id="ARBA00022475"/>
    </source>
</evidence>
<evidence type="ECO:0000313" key="10">
    <source>
        <dbReference type="Proteomes" id="UP000030071"/>
    </source>
</evidence>
<feature type="transmembrane region" description="Helical" evidence="6">
    <location>
        <begin position="302"/>
        <end position="321"/>
    </location>
</feature>
<feature type="transmembrane region" description="Helical" evidence="6">
    <location>
        <begin position="169"/>
        <end position="188"/>
    </location>
</feature>
<keyword evidence="4 6" id="KW-1133">Transmembrane helix</keyword>
<evidence type="ECO:0000313" key="9">
    <source>
        <dbReference type="Proteomes" id="UP000003836"/>
    </source>
</evidence>
<dbReference type="GO" id="GO:0005886">
    <property type="term" value="C:plasma membrane"/>
    <property type="evidence" value="ECO:0007669"/>
    <property type="project" value="UniProtKB-SubCell"/>
</dbReference>
<evidence type="ECO:0000313" key="8">
    <source>
        <dbReference type="EMBL" id="EGU58730.1"/>
    </source>
</evidence>
<evidence type="ECO:0000256" key="1">
    <source>
        <dbReference type="ARBA" id="ARBA00004651"/>
    </source>
</evidence>
<feature type="transmembrane region" description="Helical" evidence="6">
    <location>
        <begin position="250"/>
        <end position="274"/>
    </location>
</feature>
<dbReference type="GeneID" id="23443232"/>
<dbReference type="Pfam" id="PF13440">
    <property type="entry name" value="Polysacc_synt_3"/>
    <property type="match status" value="1"/>
</dbReference>
<evidence type="ECO:0000256" key="6">
    <source>
        <dbReference type="SAM" id="Phobius"/>
    </source>
</evidence>
<keyword evidence="3 6" id="KW-0812">Transmembrane</keyword>
<accession>F9T0H0</accession>
<feature type="transmembrane region" description="Helical" evidence="6">
    <location>
        <begin position="387"/>
        <end position="409"/>
    </location>
</feature>
<keyword evidence="5 6" id="KW-0472">Membrane</keyword>
<dbReference type="STRING" id="1051646.IX91_00720"/>
<dbReference type="KEGG" id="vtu:IX91_00720"/>
<proteinExistence type="predicted"/>
<dbReference type="PANTHER" id="PTHR30250">
    <property type="entry name" value="PST FAMILY PREDICTED COLANIC ACID TRANSPORTER"/>
    <property type="match status" value="1"/>
</dbReference>
<reference evidence="7 10" key="3">
    <citation type="submission" date="2014-08" db="EMBL/GenBank/DDBJ databases">
        <title>First Complete Genome Sequence of the Shellfish Pathogen Vibrio tubiashii.</title>
        <authorList>
            <person name="Richards G.P."/>
            <person name="Needleman D.S."/>
            <person name="Watson M.A."/>
            <person name="Bono J.L."/>
        </authorList>
    </citation>
    <scope>NUCLEOTIDE SEQUENCE [LARGE SCALE GENOMIC DNA]</scope>
    <source>
        <strain evidence="7 10">ATCC 19109</strain>
    </source>
</reference>
<dbReference type="eggNOG" id="COG2244">
    <property type="taxonomic scope" value="Bacteria"/>
</dbReference>
<dbReference type="AlphaFoldDB" id="F9T0H0"/>
<comment type="subcellular location">
    <subcellularLocation>
        <location evidence="1">Cell membrane</location>
        <topology evidence="1">Multi-pass membrane protein</topology>
    </subcellularLocation>
</comment>
<dbReference type="PATRIC" id="fig|1051646.9.peg.136"/>
<feature type="transmembrane region" description="Helical" evidence="6">
    <location>
        <begin position="81"/>
        <end position="104"/>
    </location>
</feature>
<evidence type="ECO:0000313" key="7">
    <source>
        <dbReference type="EMBL" id="AIW12755.1"/>
    </source>
</evidence>
<reference evidence="8 9" key="2">
    <citation type="journal article" date="2012" name="Int. J. Syst. Evol. Microbiol.">
        <title>Vibrio caribbeanicus sp. nov., isolated from the marine sponge Scleritoderma cyanea.</title>
        <authorList>
            <person name="Hoffmann M."/>
            <person name="Monday S.R."/>
            <person name="Allard M.W."/>
            <person name="Strain E.A."/>
            <person name="Whittaker P."/>
            <person name="Naum M."/>
            <person name="McCarthy P.J."/>
            <person name="Lopez J.V."/>
            <person name="Fischer M."/>
            <person name="Brown E.W."/>
        </authorList>
    </citation>
    <scope>NUCLEOTIDE SEQUENCE [LARGE SCALE GENOMIC DNA]</scope>
    <source>
        <strain evidence="8 9">ATCC 19109</strain>
    </source>
</reference>
<name>F9T0H0_9VIBR</name>
<sequence>MLKKILKEDFFRNVGLLVSGTAIGQVVSIVALPFLTRLYTPESFAQLSLFLSIVSICSTIACLRFEIAIPLSKSESEKDDLSILAFVSLTGFSVTLAISAYFIYNYIDEARITLEFIILAIVTVFLLGLFNLLDFLVVRDKNFKLSSKTKILQSLIQNSSQGFLGFTKFFGGLLIGYILYVVWGIFSYRRYLSFLSKKLFSLDFSQLKKTAISYRNYPLYSTFQSLFNVSSIQVPIIIIAIYGVTPDAGYLMLAIRIIQAPLSLLSNSVSQIYISKAHEERKKNNLYNYTVDIIKKLVKLGVLPLVTIGVSAPYIFPIIFGPEWKMAGVYTLYLTPWFCMQLMSSPVSYSMDVLSKQKIGMVFQFLGSLFRIVSVVIPLLYMKDLMIIGHAISGFIFYTAYMCIIMFLLKKDQKMVSV</sequence>
<dbReference type="RefSeq" id="WP_004742916.1">
    <property type="nucleotide sequence ID" value="NZ_AFWI01000013.1"/>
</dbReference>
<feature type="transmembrane region" description="Helical" evidence="6">
    <location>
        <begin position="14"/>
        <end position="35"/>
    </location>
</feature>
<evidence type="ECO:0000256" key="3">
    <source>
        <dbReference type="ARBA" id="ARBA00022692"/>
    </source>
</evidence>
<dbReference type="EMBL" id="CP009354">
    <property type="protein sequence ID" value="AIW12755.1"/>
    <property type="molecule type" value="Genomic_DNA"/>
</dbReference>
<dbReference type="InterPro" id="IPR050833">
    <property type="entry name" value="Poly_Biosynth_Transport"/>
</dbReference>
<evidence type="ECO:0000256" key="4">
    <source>
        <dbReference type="ARBA" id="ARBA00022989"/>
    </source>
</evidence>
<gene>
    <name evidence="7" type="ORF">IX91_00720</name>
    <name evidence="8" type="ORF">VITU9109_13077</name>
</gene>
<keyword evidence="2" id="KW-1003">Cell membrane</keyword>
<dbReference type="Proteomes" id="UP000030071">
    <property type="component" value="Chromosome 1"/>
</dbReference>
<feature type="transmembrane region" description="Helical" evidence="6">
    <location>
        <begin position="361"/>
        <end position="381"/>
    </location>
</feature>
<feature type="transmembrane region" description="Helical" evidence="6">
    <location>
        <begin position="116"/>
        <end position="138"/>
    </location>
</feature>
<feature type="transmembrane region" description="Helical" evidence="6">
    <location>
        <begin position="327"/>
        <end position="349"/>
    </location>
</feature>
<dbReference type="EMBL" id="AFWI01000013">
    <property type="protein sequence ID" value="EGU58730.1"/>
    <property type="molecule type" value="Genomic_DNA"/>
</dbReference>
<dbReference type="HOGENOM" id="CLU_037830_0_0_6"/>
<dbReference type="Proteomes" id="UP000003836">
    <property type="component" value="Unassembled WGS sequence"/>
</dbReference>
<organism evidence="7 10">
    <name type="scientific">Vibrio tubiashii ATCC 19109</name>
    <dbReference type="NCBI Taxonomy" id="1051646"/>
    <lineage>
        <taxon>Bacteria</taxon>
        <taxon>Pseudomonadati</taxon>
        <taxon>Pseudomonadota</taxon>
        <taxon>Gammaproteobacteria</taxon>
        <taxon>Vibrionales</taxon>
        <taxon>Vibrionaceae</taxon>
        <taxon>Vibrio</taxon>
        <taxon>Vibrio oreintalis group</taxon>
    </lineage>
</organism>
<feature type="transmembrane region" description="Helical" evidence="6">
    <location>
        <begin position="225"/>
        <end position="244"/>
    </location>
</feature>
<dbReference type="PANTHER" id="PTHR30250:SF28">
    <property type="entry name" value="POLYSACCHARIDE BIOSYNTHESIS PROTEIN"/>
    <property type="match status" value="1"/>
</dbReference>